<feature type="region of interest" description="Disordered" evidence="1">
    <location>
        <begin position="550"/>
        <end position="586"/>
    </location>
</feature>
<organism evidence="3 4">
    <name type="scientific">Cellulomonas fulva</name>
    <dbReference type="NCBI Taxonomy" id="2835530"/>
    <lineage>
        <taxon>Bacteria</taxon>
        <taxon>Bacillati</taxon>
        <taxon>Actinomycetota</taxon>
        <taxon>Actinomycetes</taxon>
        <taxon>Micrococcales</taxon>
        <taxon>Cellulomonadaceae</taxon>
        <taxon>Cellulomonas</taxon>
    </lineage>
</organism>
<feature type="compositionally biased region" description="Low complexity" evidence="1">
    <location>
        <begin position="109"/>
        <end position="124"/>
    </location>
</feature>
<feature type="compositionally biased region" description="Basic and acidic residues" evidence="1">
    <location>
        <begin position="88"/>
        <end position="108"/>
    </location>
</feature>
<feature type="compositionally biased region" description="Basic and acidic residues" evidence="1">
    <location>
        <begin position="559"/>
        <end position="576"/>
    </location>
</feature>
<feature type="compositionally biased region" description="Basic and acidic residues" evidence="1">
    <location>
        <begin position="238"/>
        <end position="256"/>
    </location>
</feature>
<evidence type="ECO:0000313" key="4">
    <source>
        <dbReference type="Proteomes" id="UP000722125"/>
    </source>
</evidence>
<feature type="region of interest" description="Disordered" evidence="1">
    <location>
        <begin position="39"/>
        <end position="153"/>
    </location>
</feature>
<evidence type="ECO:0000313" key="3">
    <source>
        <dbReference type="EMBL" id="MBT0993019.1"/>
    </source>
</evidence>
<feature type="compositionally biased region" description="Low complexity" evidence="1">
    <location>
        <begin position="39"/>
        <end position="51"/>
    </location>
</feature>
<protein>
    <submittedName>
        <fullName evidence="3">DUF4157 domain-containing protein</fullName>
    </submittedName>
</protein>
<accession>A0ABS5TV42</accession>
<evidence type="ECO:0000256" key="1">
    <source>
        <dbReference type="SAM" id="MobiDB-lite"/>
    </source>
</evidence>
<dbReference type="Proteomes" id="UP000722125">
    <property type="component" value="Unassembled WGS sequence"/>
</dbReference>
<name>A0ABS5TV42_9CELL</name>
<gene>
    <name evidence="3" type="ORF">KIN34_01770</name>
</gene>
<feature type="compositionally biased region" description="Low complexity" evidence="1">
    <location>
        <begin position="8"/>
        <end position="23"/>
    </location>
</feature>
<sequence length="1103" mass="115533">MSSHHARVPVATTEQAAPVAAPEVEPVRRAVPSALAPAAVPGLASPPAAGLTVGHAADPAERAADELADRALGRLRSSSDGTGDASEPDAHRHDPGCGHLRRSTDTRTDTTTAAATDTDTAPAASVGLEGGDLDAATSRRIESRRGGGAPLPGAVRRRMETAFGTGLGHVRVHDGPEAAGLSAAVSAEAFTTGSDIFFGAGRFAPGSADGEKVLAHEIAHVVQEGPATVRRWPWSKKKTPEEQAAQEKAKADEKAKAQAVKQSKLTEKSEKKQLSESREVGVAGRAQMQEDLYSGTGPDTAGTTQTTANGTFTQLTSGAGAQMTDLYKLMDTARAREVEVFAEMRDKKLGGSDAQRAKLAYKQVWYVEFPQLTHVRPARETDAEVLVAQVRQVRGEAAAGESAAAVDEATTKERMLPKKVEVLYDRMVVELADLMAADPEASEVLATDEAREKVLASVDAKVLADVPPKDGPLDMAAWAAAAERGKARKRQADRDAANVQANLMLLDPTQRVGPQQQEQAPVGKGASDAMEKVGTYGGYATKAVDKVGGGIAGKIGSGQDKELRKDLPKDGDKDPKSPVPGFLDPLGVGAAYTSGAKADSMRTKGQRDIVEKDLPTSDATKAKEGIGNVTAILTSLIGAVQSALGMAQQIEASWKTKDPYEGLKAAKSGSAALSGLVTAAKETANLAKTIDGGVAAGVKSVIPGLDIATAALAMVSGVTDVATTGMRQRETDNTLFEARAGSTDKVNVAVYPLMKVSQVYTKQLEKNCWWLGASILDFSLSIAQVASAGGFGIPAAIKASAAVVNKLHDLGHYIADKVLAAQAKRAEKESSVQHLEGAAEDELKKHPKMAVDGLIMRAAQGDAVAIAFLGNYRIEGKPITKDYLAQIKPKPLTPFDPNNPNAGDDSGSEDGLLLKVRAAVLAGMDVESDPQSVYDDLKSQVDAVAGKGGALKDAWQESGDLRTQRNDLAGKGGLGANQKSDRGIFWQLRMTLSSEKRQKLKNRTQAYAEGVEALPQGVACAVGSHELKLDATPVEMKQFSDTITAAEIEAELTRTPRRNSPEWVAFLRDALRAKKAEESAAKSGAKQPVGAGAPSIGSHRGGA</sequence>
<evidence type="ECO:0000259" key="2">
    <source>
        <dbReference type="Pfam" id="PF13699"/>
    </source>
</evidence>
<keyword evidence="4" id="KW-1185">Reference proteome</keyword>
<dbReference type="InterPro" id="IPR025295">
    <property type="entry name" value="eCIS_core_dom"/>
</dbReference>
<proteinExistence type="predicted"/>
<dbReference type="EMBL" id="JAHBOH010000001">
    <property type="protein sequence ID" value="MBT0993019.1"/>
    <property type="molecule type" value="Genomic_DNA"/>
</dbReference>
<feature type="domain" description="eCIS core" evidence="2">
    <location>
        <begin position="150"/>
        <end position="225"/>
    </location>
</feature>
<feature type="region of interest" description="Disordered" evidence="1">
    <location>
        <begin position="1"/>
        <end position="23"/>
    </location>
</feature>
<reference evidence="3 4" key="1">
    <citation type="submission" date="2021-05" db="EMBL/GenBank/DDBJ databases">
        <title>Description of Cellulomonas sp. DKR-3 sp. nov.</title>
        <authorList>
            <person name="Dahal R.H."/>
            <person name="Chaudhary D.K."/>
        </authorList>
    </citation>
    <scope>NUCLEOTIDE SEQUENCE [LARGE SCALE GENOMIC DNA]</scope>
    <source>
        <strain evidence="3 4">DKR-3</strain>
    </source>
</reference>
<feature type="region of interest" description="Disordered" evidence="1">
    <location>
        <begin position="1076"/>
        <end position="1103"/>
    </location>
</feature>
<dbReference type="RefSeq" id="WP_214345997.1">
    <property type="nucleotide sequence ID" value="NZ_JAHBOH010000001.1"/>
</dbReference>
<feature type="compositionally biased region" description="Basic and acidic residues" evidence="1">
    <location>
        <begin position="58"/>
        <end position="72"/>
    </location>
</feature>
<comment type="caution">
    <text evidence="3">The sequence shown here is derived from an EMBL/GenBank/DDBJ whole genome shotgun (WGS) entry which is preliminary data.</text>
</comment>
<dbReference type="Pfam" id="PF13699">
    <property type="entry name" value="eCIS_core"/>
    <property type="match status" value="1"/>
</dbReference>
<feature type="region of interest" description="Disordered" evidence="1">
    <location>
        <begin position="890"/>
        <end position="909"/>
    </location>
</feature>
<feature type="region of interest" description="Disordered" evidence="1">
    <location>
        <begin position="232"/>
        <end position="285"/>
    </location>
</feature>
<feature type="compositionally biased region" description="Basic and acidic residues" evidence="1">
    <location>
        <begin position="264"/>
        <end position="279"/>
    </location>
</feature>